<dbReference type="Gene3D" id="3.10.105.10">
    <property type="entry name" value="Dipeptide-binding Protein, Domain 3"/>
    <property type="match status" value="1"/>
</dbReference>
<evidence type="ECO:0000259" key="5">
    <source>
        <dbReference type="Pfam" id="PF00496"/>
    </source>
</evidence>
<name>A0A1Y3XTY9_9ACTN</name>
<dbReference type="Proteomes" id="UP000195781">
    <property type="component" value="Unassembled WGS sequence"/>
</dbReference>
<reference evidence="7" key="1">
    <citation type="submission" date="2017-04" db="EMBL/GenBank/DDBJ databases">
        <title>Function of individual gut microbiota members based on whole genome sequencing of pure cultures obtained from chicken caecum.</title>
        <authorList>
            <person name="Medvecky M."/>
            <person name="Cejkova D."/>
            <person name="Polansky O."/>
            <person name="Karasova D."/>
            <person name="Kubasova T."/>
            <person name="Cizek A."/>
            <person name="Rychlik I."/>
        </authorList>
    </citation>
    <scope>NUCLEOTIDE SEQUENCE [LARGE SCALE GENOMIC DNA]</scope>
    <source>
        <strain evidence="7">An5</strain>
    </source>
</reference>
<dbReference type="RefSeq" id="WP_094335216.1">
    <property type="nucleotide sequence ID" value="NZ_NFIE01000006.1"/>
</dbReference>
<dbReference type="PANTHER" id="PTHR30290">
    <property type="entry name" value="PERIPLASMIC BINDING COMPONENT OF ABC TRANSPORTER"/>
    <property type="match status" value="1"/>
</dbReference>
<dbReference type="GO" id="GO:0015833">
    <property type="term" value="P:peptide transport"/>
    <property type="evidence" value="ECO:0007669"/>
    <property type="project" value="TreeGrafter"/>
</dbReference>
<evidence type="ECO:0000256" key="4">
    <source>
        <dbReference type="SAM" id="SignalP"/>
    </source>
</evidence>
<dbReference type="CDD" id="cd08518">
    <property type="entry name" value="PBP2_NikA_DppA_OppA_like_19"/>
    <property type="match status" value="1"/>
</dbReference>
<evidence type="ECO:0000313" key="7">
    <source>
        <dbReference type="Proteomes" id="UP000195781"/>
    </source>
</evidence>
<dbReference type="PROSITE" id="PS51318">
    <property type="entry name" value="TAT"/>
    <property type="match status" value="1"/>
</dbReference>
<evidence type="ECO:0000256" key="1">
    <source>
        <dbReference type="ARBA" id="ARBA00005695"/>
    </source>
</evidence>
<keyword evidence="2" id="KW-0813">Transport</keyword>
<sequence>MSAHHSDTITRRCLLTGTAAFAATAALASAGCAGGSGQGTAGSSGSAAAGDVDSAHQVIVAMSPTSEPAAGFDPLVSWGCGEHIHEPLIQSTLITTDADLAFQGDLATSWECSEDGLTWTFLLRDDVVFSDGEPLSAEDVAFTVNSAVASDTFESDLSMVDEAVALDGATVELHLNKPYNALLYTLAVLGIVPAHAYGEGYGAAPVGSGRYLLERWDRGQQAIFRANPSYYGEAPRMERVVVVFMDEDAALAAVQAGEVDIAYTYATHAHQAFDGFELVNYATVDSRGISLPAVPAGATKAGQGDVAYAAGNDVTCDVAVRRAIIMGLDRDRVIEHVLEGFGAPAFSVSDGMPWSSADMEVACDPEGACALLDAAGWVPGEDGVRAKDGLRVAFDLWYASDDSVRQAMAYEVAAQLAQLGLEVSPRGGSWDEIYPHQYEAPVLWGWGSNSPVEVYALNYSTGWGNYACYESAAIDGHLDDALAQQAIEDSYVHWQLAAWDGEDGFAPEGAATWAWVANVDHLYFKRTGLDVAEQKPHPHGHGWSLVNNVDRWSWA</sequence>
<keyword evidence="3 4" id="KW-0732">Signal</keyword>
<feature type="domain" description="Solute-binding protein family 5" evidence="5">
    <location>
        <begin position="102"/>
        <end position="462"/>
    </location>
</feature>
<dbReference type="Pfam" id="PF00496">
    <property type="entry name" value="SBP_bac_5"/>
    <property type="match status" value="1"/>
</dbReference>
<gene>
    <name evidence="6" type="ORF">B5G02_03520</name>
</gene>
<organism evidence="6 7">
    <name type="scientific">[Collinsella] massiliensis</name>
    <dbReference type="NCBI Taxonomy" id="1232426"/>
    <lineage>
        <taxon>Bacteria</taxon>
        <taxon>Bacillati</taxon>
        <taxon>Actinomycetota</taxon>
        <taxon>Coriobacteriia</taxon>
        <taxon>Coriobacteriales</taxon>
        <taxon>Coriobacteriaceae</taxon>
        <taxon>Enorma</taxon>
    </lineage>
</organism>
<dbReference type="Gene3D" id="3.40.190.10">
    <property type="entry name" value="Periplasmic binding protein-like II"/>
    <property type="match status" value="1"/>
</dbReference>
<feature type="signal peptide" evidence="4">
    <location>
        <begin position="1"/>
        <end position="28"/>
    </location>
</feature>
<dbReference type="GO" id="GO:1904680">
    <property type="term" value="F:peptide transmembrane transporter activity"/>
    <property type="evidence" value="ECO:0007669"/>
    <property type="project" value="TreeGrafter"/>
</dbReference>
<comment type="caution">
    <text evidence="6">The sequence shown here is derived from an EMBL/GenBank/DDBJ whole genome shotgun (WGS) entry which is preliminary data.</text>
</comment>
<feature type="chain" id="PRO_5039320713" evidence="4">
    <location>
        <begin position="29"/>
        <end position="555"/>
    </location>
</feature>
<keyword evidence="7" id="KW-1185">Reference proteome</keyword>
<proteinExistence type="inferred from homology"/>
<evidence type="ECO:0000256" key="2">
    <source>
        <dbReference type="ARBA" id="ARBA00022448"/>
    </source>
</evidence>
<dbReference type="SUPFAM" id="SSF53850">
    <property type="entry name" value="Periplasmic binding protein-like II"/>
    <property type="match status" value="1"/>
</dbReference>
<dbReference type="EMBL" id="NFIE01000006">
    <property type="protein sequence ID" value="OUN89056.1"/>
    <property type="molecule type" value="Genomic_DNA"/>
</dbReference>
<dbReference type="PANTHER" id="PTHR30290:SF9">
    <property type="entry name" value="OLIGOPEPTIDE-BINDING PROTEIN APPA"/>
    <property type="match status" value="1"/>
</dbReference>
<dbReference type="InterPro" id="IPR039424">
    <property type="entry name" value="SBP_5"/>
</dbReference>
<evidence type="ECO:0000313" key="6">
    <source>
        <dbReference type="EMBL" id="OUN89056.1"/>
    </source>
</evidence>
<dbReference type="InterPro" id="IPR006311">
    <property type="entry name" value="TAT_signal"/>
</dbReference>
<comment type="similarity">
    <text evidence="1">Belongs to the bacterial solute-binding protein 5 family.</text>
</comment>
<dbReference type="InterPro" id="IPR000914">
    <property type="entry name" value="SBP_5_dom"/>
</dbReference>
<dbReference type="AlphaFoldDB" id="A0A1Y3XTY9"/>
<protein>
    <submittedName>
        <fullName evidence="6">ABC transporter substrate-binding protein</fullName>
    </submittedName>
</protein>
<dbReference type="OrthoDB" id="9764591at2"/>
<evidence type="ECO:0000256" key="3">
    <source>
        <dbReference type="ARBA" id="ARBA00022729"/>
    </source>
</evidence>
<accession>A0A1Y3XTY9</accession>